<feature type="transmembrane region" description="Helical" evidence="2">
    <location>
        <begin position="91"/>
        <end position="115"/>
    </location>
</feature>
<evidence type="ECO:0000256" key="1">
    <source>
        <dbReference type="SAM" id="MobiDB-lite"/>
    </source>
</evidence>
<evidence type="ECO:0000256" key="2">
    <source>
        <dbReference type="SAM" id="Phobius"/>
    </source>
</evidence>
<organism evidence="3 4">
    <name type="scientific">Porphyra umbilicalis</name>
    <name type="common">Purple laver</name>
    <name type="synonym">Red alga</name>
    <dbReference type="NCBI Taxonomy" id="2786"/>
    <lineage>
        <taxon>Eukaryota</taxon>
        <taxon>Rhodophyta</taxon>
        <taxon>Bangiophyceae</taxon>
        <taxon>Bangiales</taxon>
        <taxon>Bangiaceae</taxon>
        <taxon>Porphyra</taxon>
    </lineage>
</organism>
<keyword evidence="2" id="KW-0812">Transmembrane</keyword>
<proteinExistence type="predicted"/>
<gene>
    <name evidence="3" type="ORF">BU14_0465s0011</name>
</gene>
<feature type="region of interest" description="Disordered" evidence="1">
    <location>
        <begin position="157"/>
        <end position="178"/>
    </location>
</feature>
<keyword evidence="2" id="KW-1133">Transmembrane helix</keyword>
<name>A0A1X6NUE6_PORUM</name>
<evidence type="ECO:0000313" key="4">
    <source>
        <dbReference type="Proteomes" id="UP000218209"/>
    </source>
</evidence>
<accession>A0A1X6NUE6</accession>
<protein>
    <submittedName>
        <fullName evidence="3">Uncharacterized protein</fullName>
    </submittedName>
</protein>
<sequence>MLTSLQHGSAAAGLTLVSLLLRLLSLALLLASLGLALWLQQVAMMQEGLYSPYPLLMAITYVPLILASAIVREALRVYGVDGSGVRPAGGGLWVTGAYVGGLVGIVASVAVPLSLRWSHRLARRHMWVSLGGSGVFLLGVLLSELLYVGGSAAKRGASDERSAGWEPEEPAPRGYAYV</sequence>
<dbReference type="Proteomes" id="UP000218209">
    <property type="component" value="Unassembled WGS sequence"/>
</dbReference>
<feature type="transmembrane region" description="Helical" evidence="2">
    <location>
        <begin position="51"/>
        <end position="71"/>
    </location>
</feature>
<dbReference type="EMBL" id="KV919082">
    <property type="protein sequence ID" value="OSX72120.1"/>
    <property type="molecule type" value="Genomic_DNA"/>
</dbReference>
<dbReference type="AlphaFoldDB" id="A0A1X6NUE6"/>
<keyword evidence="4" id="KW-1185">Reference proteome</keyword>
<reference evidence="3 4" key="1">
    <citation type="submission" date="2017-03" db="EMBL/GenBank/DDBJ databases">
        <title>WGS assembly of Porphyra umbilicalis.</title>
        <authorList>
            <person name="Brawley S.H."/>
            <person name="Blouin N.A."/>
            <person name="Ficko-Blean E."/>
            <person name="Wheeler G.L."/>
            <person name="Lohr M."/>
            <person name="Goodson H.V."/>
            <person name="Jenkins J.W."/>
            <person name="Blaby-Haas C.E."/>
            <person name="Helliwell K.E."/>
            <person name="Chan C."/>
            <person name="Marriage T."/>
            <person name="Bhattacharya D."/>
            <person name="Klein A.S."/>
            <person name="Badis Y."/>
            <person name="Brodie J."/>
            <person name="Cao Y."/>
            <person name="Collen J."/>
            <person name="Dittami S.M."/>
            <person name="Gachon C.M."/>
            <person name="Green B.R."/>
            <person name="Karpowicz S."/>
            <person name="Kim J.W."/>
            <person name="Kudahl U."/>
            <person name="Lin S."/>
            <person name="Michel G."/>
            <person name="Mittag M."/>
            <person name="Olson B.J."/>
            <person name="Pangilinan J."/>
            <person name="Peng Y."/>
            <person name="Qiu H."/>
            <person name="Shu S."/>
            <person name="Singer J.T."/>
            <person name="Smith A.G."/>
            <person name="Sprecher B.N."/>
            <person name="Wagner V."/>
            <person name="Wang W."/>
            <person name="Wang Z.-Y."/>
            <person name="Yan J."/>
            <person name="Yarish C."/>
            <person name="Zoeuner-Riek S."/>
            <person name="Zhuang Y."/>
            <person name="Zou Y."/>
            <person name="Lindquist E.A."/>
            <person name="Grimwood J."/>
            <person name="Barry K."/>
            <person name="Rokhsar D.S."/>
            <person name="Schmutz J."/>
            <person name="Stiller J.W."/>
            <person name="Grossman A.R."/>
            <person name="Prochnik S.E."/>
        </authorList>
    </citation>
    <scope>NUCLEOTIDE SEQUENCE [LARGE SCALE GENOMIC DNA]</scope>
    <source>
        <strain evidence="3">4086291</strain>
    </source>
</reference>
<keyword evidence="2" id="KW-0472">Membrane</keyword>
<feature type="transmembrane region" description="Helical" evidence="2">
    <location>
        <begin position="20"/>
        <end position="39"/>
    </location>
</feature>
<evidence type="ECO:0000313" key="3">
    <source>
        <dbReference type="EMBL" id="OSX72120.1"/>
    </source>
</evidence>
<feature type="transmembrane region" description="Helical" evidence="2">
    <location>
        <begin position="127"/>
        <end position="148"/>
    </location>
</feature>